<protein>
    <submittedName>
        <fullName evidence="7">GroES-like protein</fullName>
    </submittedName>
</protein>
<keyword evidence="3" id="KW-0547">Nucleotide-binding</keyword>
<dbReference type="EMBL" id="ML994645">
    <property type="protein sequence ID" value="KAF2182986.1"/>
    <property type="molecule type" value="Genomic_DNA"/>
</dbReference>
<dbReference type="PANTHER" id="PTHR45348:SF1">
    <property type="entry name" value="TRANS-ENOYL REDUCTASE STHE"/>
    <property type="match status" value="1"/>
</dbReference>
<dbReference type="GO" id="GO:0016651">
    <property type="term" value="F:oxidoreductase activity, acting on NAD(P)H"/>
    <property type="evidence" value="ECO:0007669"/>
    <property type="project" value="InterPro"/>
</dbReference>
<dbReference type="AlphaFoldDB" id="A0A6A6DZA8"/>
<evidence type="ECO:0000313" key="8">
    <source>
        <dbReference type="Proteomes" id="UP000800200"/>
    </source>
</evidence>
<comment type="subunit">
    <text evidence="2">Monomer.</text>
</comment>
<dbReference type="InterPro" id="IPR011032">
    <property type="entry name" value="GroES-like_sf"/>
</dbReference>
<dbReference type="SMART" id="SM00829">
    <property type="entry name" value="PKS_ER"/>
    <property type="match status" value="1"/>
</dbReference>
<organism evidence="7 8">
    <name type="scientific">Zopfia rhizophila CBS 207.26</name>
    <dbReference type="NCBI Taxonomy" id="1314779"/>
    <lineage>
        <taxon>Eukaryota</taxon>
        <taxon>Fungi</taxon>
        <taxon>Dikarya</taxon>
        <taxon>Ascomycota</taxon>
        <taxon>Pezizomycotina</taxon>
        <taxon>Dothideomycetes</taxon>
        <taxon>Dothideomycetes incertae sedis</taxon>
        <taxon>Zopfiaceae</taxon>
        <taxon>Zopfia</taxon>
    </lineage>
</organism>
<sequence>MTVPSFDTVPSTQTAIIQNPDGCKPCVSTSHPVPRLPSSIHILVRVAAVALNPTDNKMPSYHPTPGAVMGCDFTGTIMSLGSSVSSVRPDLKTGMQVCGGVHGSNPADPTAGAFAQYIVTDARIVVRIPDSWTDEQAAALGGIGWGCLGMALWDTLGLTGTPSKPIQEVGGKKVPVLVYGGATATGTMACQLLNLSGYTPLTTASARSAPLALSYGASHSISYTSPSCGSTLRALTNTPTCQPLKHALDCITSPESAAICFEALGRTGGHYACLEAFDPAWQTRKAAKVNFVMGYEIFGKGVALEGVYGREPDERKFERYSTFALEMQDLLHRGLVRSHPLRSVDGGWNAIAKGLDILKRGDVRGGKLVVKVE</sequence>
<evidence type="ECO:0000256" key="1">
    <source>
        <dbReference type="ARBA" id="ARBA00008072"/>
    </source>
</evidence>
<dbReference type="InterPro" id="IPR036291">
    <property type="entry name" value="NAD(P)-bd_dom_sf"/>
</dbReference>
<keyword evidence="8" id="KW-1185">Reference proteome</keyword>
<dbReference type="Gene3D" id="3.90.180.10">
    <property type="entry name" value="Medium-chain alcohol dehydrogenases, catalytic domain"/>
    <property type="match status" value="1"/>
</dbReference>
<proteinExistence type="inferred from homology"/>
<keyword evidence="4" id="KW-0521">NADP</keyword>
<dbReference type="CDD" id="cd08249">
    <property type="entry name" value="enoyl_reductase_like"/>
    <property type="match status" value="1"/>
</dbReference>
<name>A0A6A6DZA8_9PEZI</name>
<dbReference type="InterPro" id="IPR047122">
    <property type="entry name" value="Trans-enoyl_RdTase-like"/>
</dbReference>
<accession>A0A6A6DZA8</accession>
<evidence type="ECO:0000256" key="2">
    <source>
        <dbReference type="ARBA" id="ARBA00011245"/>
    </source>
</evidence>
<dbReference type="InterPro" id="IPR020843">
    <property type="entry name" value="ER"/>
</dbReference>
<evidence type="ECO:0000256" key="5">
    <source>
        <dbReference type="ARBA" id="ARBA00023002"/>
    </source>
</evidence>
<dbReference type="PANTHER" id="PTHR45348">
    <property type="entry name" value="HYPOTHETICAL OXIDOREDUCTASE (EUROFUNG)"/>
    <property type="match status" value="1"/>
</dbReference>
<dbReference type="GO" id="GO:0000166">
    <property type="term" value="F:nucleotide binding"/>
    <property type="evidence" value="ECO:0007669"/>
    <property type="project" value="UniProtKB-KW"/>
</dbReference>
<dbReference type="Gene3D" id="3.40.50.720">
    <property type="entry name" value="NAD(P)-binding Rossmann-like Domain"/>
    <property type="match status" value="1"/>
</dbReference>
<evidence type="ECO:0000256" key="3">
    <source>
        <dbReference type="ARBA" id="ARBA00022741"/>
    </source>
</evidence>
<dbReference type="SUPFAM" id="SSF50129">
    <property type="entry name" value="GroES-like"/>
    <property type="match status" value="1"/>
</dbReference>
<feature type="domain" description="Enoyl reductase (ER)" evidence="6">
    <location>
        <begin position="22"/>
        <end position="370"/>
    </location>
</feature>
<reference evidence="7" key="1">
    <citation type="journal article" date="2020" name="Stud. Mycol.">
        <title>101 Dothideomycetes genomes: a test case for predicting lifestyles and emergence of pathogens.</title>
        <authorList>
            <person name="Haridas S."/>
            <person name="Albert R."/>
            <person name="Binder M."/>
            <person name="Bloem J."/>
            <person name="Labutti K."/>
            <person name="Salamov A."/>
            <person name="Andreopoulos B."/>
            <person name="Baker S."/>
            <person name="Barry K."/>
            <person name="Bills G."/>
            <person name="Bluhm B."/>
            <person name="Cannon C."/>
            <person name="Castanera R."/>
            <person name="Culley D."/>
            <person name="Daum C."/>
            <person name="Ezra D."/>
            <person name="Gonzalez J."/>
            <person name="Henrissat B."/>
            <person name="Kuo A."/>
            <person name="Liang C."/>
            <person name="Lipzen A."/>
            <person name="Lutzoni F."/>
            <person name="Magnuson J."/>
            <person name="Mondo S."/>
            <person name="Nolan M."/>
            <person name="Ohm R."/>
            <person name="Pangilinan J."/>
            <person name="Park H.-J."/>
            <person name="Ramirez L."/>
            <person name="Alfaro M."/>
            <person name="Sun H."/>
            <person name="Tritt A."/>
            <person name="Yoshinaga Y."/>
            <person name="Zwiers L.-H."/>
            <person name="Turgeon B."/>
            <person name="Goodwin S."/>
            <person name="Spatafora J."/>
            <person name="Crous P."/>
            <person name="Grigoriev I."/>
        </authorList>
    </citation>
    <scope>NUCLEOTIDE SEQUENCE</scope>
    <source>
        <strain evidence="7">CBS 207.26</strain>
    </source>
</reference>
<comment type="similarity">
    <text evidence="1">Belongs to the zinc-containing alcohol dehydrogenase family.</text>
</comment>
<dbReference type="Pfam" id="PF08240">
    <property type="entry name" value="ADH_N"/>
    <property type="match status" value="1"/>
</dbReference>
<dbReference type="InterPro" id="IPR013154">
    <property type="entry name" value="ADH-like_N"/>
</dbReference>
<evidence type="ECO:0000256" key="4">
    <source>
        <dbReference type="ARBA" id="ARBA00022857"/>
    </source>
</evidence>
<dbReference type="OrthoDB" id="48317at2759"/>
<keyword evidence="5" id="KW-0560">Oxidoreductase</keyword>
<gene>
    <name evidence="7" type="ORF">K469DRAFT_584558</name>
</gene>
<evidence type="ECO:0000313" key="7">
    <source>
        <dbReference type="EMBL" id="KAF2182986.1"/>
    </source>
</evidence>
<dbReference type="Proteomes" id="UP000800200">
    <property type="component" value="Unassembled WGS sequence"/>
</dbReference>
<evidence type="ECO:0000259" key="6">
    <source>
        <dbReference type="SMART" id="SM00829"/>
    </source>
</evidence>
<dbReference type="SUPFAM" id="SSF51735">
    <property type="entry name" value="NAD(P)-binding Rossmann-fold domains"/>
    <property type="match status" value="1"/>
</dbReference>